<dbReference type="EC" id="2.7.13.3" evidence="2"/>
<dbReference type="OrthoDB" id="9122109at2"/>
<dbReference type="PANTHER" id="PTHR43547">
    <property type="entry name" value="TWO-COMPONENT HISTIDINE KINASE"/>
    <property type="match status" value="1"/>
</dbReference>
<evidence type="ECO:0000313" key="6">
    <source>
        <dbReference type="Proteomes" id="UP000295375"/>
    </source>
</evidence>
<dbReference type="PROSITE" id="PS50109">
    <property type="entry name" value="HIS_KIN"/>
    <property type="match status" value="1"/>
</dbReference>
<dbReference type="InterPro" id="IPR003594">
    <property type="entry name" value="HATPase_dom"/>
</dbReference>
<evidence type="ECO:0000256" key="3">
    <source>
        <dbReference type="ARBA" id="ARBA00022553"/>
    </source>
</evidence>
<reference evidence="5 6" key="1">
    <citation type="submission" date="2019-03" db="EMBL/GenBank/DDBJ databases">
        <title>Genomic Encyclopedia of Type Strains, Phase IV (KMG-IV): sequencing the most valuable type-strain genomes for metagenomic binning, comparative biology and taxonomic classification.</title>
        <authorList>
            <person name="Goeker M."/>
        </authorList>
    </citation>
    <scope>NUCLEOTIDE SEQUENCE [LARGE SCALE GENOMIC DNA]</scope>
    <source>
        <strain evidence="5 6">DSM 103792</strain>
    </source>
</reference>
<keyword evidence="3" id="KW-0597">Phosphoprotein</keyword>
<organism evidence="5 6">
    <name type="scientific">Permianibacter aggregans</name>
    <dbReference type="NCBI Taxonomy" id="1510150"/>
    <lineage>
        <taxon>Bacteria</taxon>
        <taxon>Pseudomonadati</taxon>
        <taxon>Pseudomonadota</taxon>
        <taxon>Gammaproteobacteria</taxon>
        <taxon>Pseudomonadales</taxon>
        <taxon>Pseudomonadaceae</taxon>
        <taxon>Permianibacter</taxon>
    </lineage>
</organism>
<evidence type="ECO:0000256" key="1">
    <source>
        <dbReference type="ARBA" id="ARBA00000085"/>
    </source>
</evidence>
<keyword evidence="5" id="KW-0808">Transferase</keyword>
<gene>
    <name evidence="5" type="ORF">EV696_101169</name>
</gene>
<feature type="domain" description="Histidine kinase" evidence="4">
    <location>
        <begin position="16"/>
        <end position="230"/>
    </location>
</feature>
<dbReference type="PRINTS" id="PR00344">
    <property type="entry name" value="BCTRLSENSOR"/>
</dbReference>
<dbReference type="PANTHER" id="PTHR43547:SF2">
    <property type="entry name" value="HYBRID SIGNAL TRANSDUCTION HISTIDINE KINASE C"/>
    <property type="match status" value="1"/>
</dbReference>
<dbReference type="InterPro" id="IPR004358">
    <property type="entry name" value="Sig_transdc_His_kin-like_C"/>
</dbReference>
<dbReference type="Gene3D" id="3.30.565.10">
    <property type="entry name" value="Histidine kinase-like ATPase, C-terminal domain"/>
    <property type="match status" value="1"/>
</dbReference>
<comment type="catalytic activity">
    <reaction evidence="1">
        <text>ATP + protein L-histidine = ADP + protein N-phospho-L-histidine.</text>
        <dbReference type="EC" id="2.7.13.3"/>
    </reaction>
</comment>
<dbReference type="Pfam" id="PF02518">
    <property type="entry name" value="HATPase_c"/>
    <property type="match status" value="1"/>
</dbReference>
<dbReference type="Proteomes" id="UP000295375">
    <property type="component" value="Unassembled WGS sequence"/>
</dbReference>
<keyword evidence="5" id="KW-0418">Kinase</keyword>
<dbReference type="SUPFAM" id="SSF55874">
    <property type="entry name" value="ATPase domain of HSP90 chaperone/DNA topoisomerase II/histidine kinase"/>
    <property type="match status" value="1"/>
</dbReference>
<comment type="caution">
    <text evidence="5">The sequence shown here is derived from an EMBL/GenBank/DDBJ whole genome shotgun (WGS) entry which is preliminary data.</text>
</comment>
<accession>A0A4R6UYP1</accession>
<sequence>MSGQRVGIAFPTVLASTVHDMKNSLGMLLQALDAIIERIPEAVRDDLRELAVIKYESERVNHDLVQLLALYKIEQDQLPLNIGYHDVTEFLEEQGLLYGELLQYRHIELSVHADEGLFWYFDADLLASALGNIITNTIRYSKSAIELHAFIQDNALQLIVADDGPGYPKAMIEKQQDYLLGINQSSGSTGLGLYFSGQIARLHSKDGRQGHIVLANGQPMSGGAFRMVLP</sequence>
<dbReference type="RefSeq" id="WP_133587051.1">
    <property type="nucleotide sequence ID" value="NZ_CP037953.1"/>
</dbReference>
<keyword evidence="6" id="KW-1185">Reference proteome</keyword>
<proteinExistence type="predicted"/>
<evidence type="ECO:0000259" key="4">
    <source>
        <dbReference type="PROSITE" id="PS50109"/>
    </source>
</evidence>
<dbReference type="InterPro" id="IPR005467">
    <property type="entry name" value="His_kinase_dom"/>
</dbReference>
<dbReference type="AlphaFoldDB" id="A0A4R6UYP1"/>
<evidence type="ECO:0000313" key="5">
    <source>
        <dbReference type="EMBL" id="TDQ51199.1"/>
    </source>
</evidence>
<name>A0A4R6UYP1_9GAMM</name>
<dbReference type="GO" id="GO:0000155">
    <property type="term" value="F:phosphorelay sensor kinase activity"/>
    <property type="evidence" value="ECO:0007669"/>
    <property type="project" value="TreeGrafter"/>
</dbReference>
<dbReference type="SMART" id="SM00387">
    <property type="entry name" value="HATPase_c"/>
    <property type="match status" value="1"/>
</dbReference>
<protein>
    <recommendedName>
        <fullName evidence="2">histidine kinase</fullName>
        <ecNumber evidence="2">2.7.13.3</ecNumber>
    </recommendedName>
</protein>
<evidence type="ECO:0000256" key="2">
    <source>
        <dbReference type="ARBA" id="ARBA00012438"/>
    </source>
</evidence>
<dbReference type="InterPro" id="IPR036890">
    <property type="entry name" value="HATPase_C_sf"/>
</dbReference>
<dbReference type="EMBL" id="SNYM01000001">
    <property type="protein sequence ID" value="TDQ51199.1"/>
    <property type="molecule type" value="Genomic_DNA"/>
</dbReference>